<organism evidence="2 3">
    <name type="scientific">Vibrio mimicus</name>
    <dbReference type="NCBI Taxonomy" id="674"/>
    <lineage>
        <taxon>Bacteria</taxon>
        <taxon>Pseudomonadati</taxon>
        <taxon>Pseudomonadota</taxon>
        <taxon>Gammaproteobacteria</taxon>
        <taxon>Vibrionales</taxon>
        <taxon>Vibrionaceae</taxon>
        <taxon>Vibrio</taxon>
    </lineage>
</organism>
<proteinExistence type="predicted"/>
<feature type="chain" id="PRO_5014403307" description="Lipoprotein" evidence="1">
    <location>
        <begin position="21"/>
        <end position="174"/>
    </location>
</feature>
<dbReference type="OrthoDB" id="5878875at2"/>
<protein>
    <recommendedName>
        <fullName evidence="4">Lipoprotein</fullName>
    </recommendedName>
</protein>
<dbReference type="STRING" id="674.VM_16400"/>
<accession>A0A2J9VK23</accession>
<keyword evidence="1" id="KW-0732">Signal</keyword>
<dbReference type="EMBL" id="LOSJ02000001">
    <property type="protein sequence ID" value="PNM64125.1"/>
    <property type="molecule type" value="Genomic_DNA"/>
</dbReference>
<feature type="signal peptide" evidence="1">
    <location>
        <begin position="1"/>
        <end position="20"/>
    </location>
</feature>
<gene>
    <name evidence="2" type="ORF">AL544_004220</name>
</gene>
<dbReference type="PROSITE" id="PS51257">
    <property type="entry name" value="PROKAR_LIPOPROTEIN"/>
    <property type="match status" value="1"/>
</dbReference>
<sequence>MKKIVLAIASSLAIAGCASNDIGDVVNNGVNGAINGVLGSVGAGDVVKNDKSFKVEREVMYTTSAKKMSRDYGTITITKTEKNPKSQTELVLQSCTHPLIGAVECEGSLFEVTSEGWLVDKPIIFDDGSWNDISLAAGKYYFKMETEKTGRDYYVAGEAVITPFVTNYVSLIVE</sequence>
<evidence type="ECO:0000256" key="1">
    <source>
        <dbReference type="SAM" id="SignalP"/>
    </source>
</evidence>
<evidence type="ECO:0008006" key="4">
    <source>
        <dbReference type="Google" id="ProtNLM"/>
    </source>
</evidence>
<keyword evidence="3" id="KW-1185">Reference proteome</keyword>
<dbReference type="Proteomes" id="UP000053748">
    <property type="component" value="Unassembled WGS sequence"/>
</dbReference>
<name>A0A2J9VK23_VIBMI</name>
<reference evidence="2" key="1">
    <citation type="submission" date="2017-12" db="EMBL/GenBank/DDBJ databases">
        <title>FDA dAtabase for Regulatory Grade micrObial Sequences (FDA-ARGOS): Supporting development and validation of Infectious Disease Dx tests.</title>
        <authorList>
            <person name="Hoffmann M."/>
            <person name="Allard M."/>
            <person name="Evans P."/>
            <person name="Brown E."/>
            <person name="Tallon L.J."/>
            <person name="Sadzewicz L."/>
            <person name="Sengamalay N."/>
            <person name="Ott S."/>
            <person name="Godinez A."/>
            <person name="Nagaraj S."/>
            <person name="Vavikolanu K."/>
            <person name="Aluvathingal J."/>
            <person name="Nadendla S."/>
            <person name="Hobson J."/>
            <person name="Sichtig H."/>
        </authorList>
    </citation>
    <scope>NUCLEOTIDE SEQUENCE [LARGE SCALE GENOMIC DNA]</scope>
    <source>
        <strain evidence="2">FDAARGOS_113</strain>
    </source>
</reference>
<dbReference type="AlphaFoldDB" id="A0A2J9VK23"/>
<dbReference type="RefSeq" id="WP_000724979.1">
    <property type="nucleotide sequence ID" value="NZ_CAWMSS010000002.1"/>
</dbReference>
<comment type="caution">
    <text evidence="2">The sequence shown here is derived from an EMBL/GenBank/DDBJ whole genome shotgun (WGS) entry which is preliminary data.</text>
</comment>
<evidence type="ECO:0000313" key="2">
    <source>
        <dbReference type="EMBL" id="PNM64125.1"/>
    </source>
</evidence>
<evidence type="ECO:0000313" key="3">
    <source>
        <dbReference type="Proteomes" id="UP000053748"/>
    </source>
</evidence>